<name>A0A8H6YZ87_9AGAR</name>
<feature type="compositionally biased region" description="Basic and acidic residues" evidence="2">
    <location>
        <begin position="588"/>
        <end position="604"/>
    </location>
</feature>
<dbReference type="GO" id="GO:0005886">
    <property type="term" value="C:plasma membrane"/>
    <property type="evidence" value="ECO:0007669"/>
    <property type="project" value="TreeGrafter"/>
</dbReference>
<feature type="region of interest" description="Disordered" evidence="2">
    <location>
        <begin position="375"/>
        <end position="440"/>
    </location>
</feature>
<dbReference type="GO" id="GO:0006897">
    <property type="term" value="P:endocytosis"/>
    <property type="evidence" value="ECO:0007669"/>
    <property type="project" value="TreeGrafter"/>
</dbReference>
<feature type="compositionally biased region" description="Basic and acidic residues" evidence="2">
    <location>
        <begin position="1072"/>
        <end position="1081"/>
    </location>
</feature>
<feature type="compositionally biased region" description="Gly residues" evidence="2">
    <location>
        <begin position="426"/>
        <end position="437"/>
    </location>
</feature>
<feature type="region of interest" description="Disordered" evidence="2">
    <location>
        <begin position="460"/>
        <end position="1042"/>
    </location>
</feature>
<feature type="compositionally biased region" description="Basic and acidic residues" evidence="2">
    <location>
        <begin position="876"/>
        <end position="886"/>
    </location>
</feature>
<feature type="compositionally biased region" description="Gly residues" evidence="2">
    <location>
        <begin position="484"/>
        <end position="503"/>
    </location>
</feature>
<comment type="caution">
    <text evidence="3">The sequence shown here is derived from an EMBL/GenBank/DDBJ whole genome shotgun (WGS) entry which is preliminary data.</text>
</comment>
<feature type="compositionally biased region" description="Pro residues" evidence="2">
    <location>
        <begin position="853"/>
        <end position="870"/>
    </location>
</feature>
<dbReference type="Proteomes" id="UP000620124">
    <property type="component" value="Unassembled WGS sequence"/>
</dbReference>
<dbReference type="GO" id="GO:0036286">
    <property type="term" value="C:eisosome filament"/>
    <property type="evidence" value="ECO:0007669"/>
    <property type="project" value="TreeGrafter"/>
</dbReference>
<feature type="compositionally biased region" description="Polar residues" evidence="2">
    <location>
        <begin position="571"/>
        <end position="587"/>
    </location>
</feature>
<dbReference type="GO" id="GO:0070941">
    <property type="term" value="P:eisosome assembly"/>
    <property type="evidence" value="ECO:0007669"/>
    <property type="project" value="TreeGrafter"/>
</dbReference>
<reference evidence="3" key="1">
    <citation type="submission" date="2020-05" db="EMBL/GenBank/DDBJ databases">
        <title>Mycena genomes resolve the evolution of fungal bioluminescence.</title>
        <authorList>
            <person name="Tsai I.J."/>
        </authorList>
    </citation>
    <scope>NUCLEOTIDE SEQUENCE</scope>
    <source>
        <strain evidence="3">CCC161011</strain>
    </source>
</reference>
<feature type="compositionally biased region" description="Pro residues" evidence="2">
    <location>
        <begin position="822"/>
        <end position="831"/>
    </location>
</feature>
<dbReference type="Gene3D" id="1.20.1270.60">
    <property type="entry name" value="Arfaptin homology (AH) domain/BAR domain"/>
    <property type="match status" value="2"/>
</dbReference>
<feature type="region of interest" description="Disordered" evidence="2">
    <location>
        <begin position="1059"/>
        <end position="1081"/>
    </location>
</feature>
<evidence type="ECO:0000313" key="4">
    <source>
        <dbReference type="Proteomes" id="UP000620124"/>
    </source>
</evidence>
<evidence type="ECO:0000313" key="3">
    <source>
        <dbReference type="EMBL" id="KAF7369233.1"/>
    </source>
</evidence>
<keyword evidence="1" id="KW-0175">Coiled coil</keyword>
<gene>
    <name evidence="3" type="ORF">MVEN_00251000</name>
</gene>
<protein>
    <submittedName>
        <fullName evidence="3">Uncharacterized protein</fullName>
    </submittedName>
</protein>
<dbReference type="EMBL" id="JACAZI010000002">
    <property type="protein sequence ID" value="KAF7369233.1"/>
    <property type="molecule type" value="Genomic_DNA"/>
</dbReference>
<feature type="compositionally biased region" description="Polar residues" evidence="2">
    <location>
        <begin position="375"/>
        <end position="392"/>
    </location>
</feature>
<proteinExistence type="predicted"/>
<dbReference type="OrthoDB" id="5599269at2759"/>
<organism evidence="3 4">
    <name type="scientific">Mycena venus</name>
    <dbReference type="NCBI Taxonomy" id="2733690"/>
    <lineage>
        <taxon>Eukaryota</taxon>
        <taxon>Fungi</taxon>
        <taxon>Dikarya</taxon>
        <taxon>Basidiomycota</taxon>
        <taxon>Agaricomycotina</taxon>
        <taxon>Agaricomycetes</taxon>
        <taxon>Agaricomycetidae</taxon>
        <taxon>Agaricales</taxon>
        <taxon>Marasmiineae</taxon>
        <taxon>Mycenaceae</taxon>
        <taxon>Mycena</taxon>
    </lineage>
</organism>
<dbReference type="InterPro" id="IPR028245">
    <property type="entry name" value="PIL1/LSP1"/>
</dbReference>
<dbReference type="GO" id="GO:0008289">
    <property type="term" value="F:lipid binding"/>
    <property type="evidence" value="ECO:0007669"/>
    <property type="project" value="TreeGrafter"/>
</dbReference>
<sequence>MFKSAATKIAHNSTLPSLALSGNKDLRPLQDLITLEKNVLTSLQKLSVDFTKASEALRTWGAGEGDDLGDILGASTTILAHFSAALSGYATREHAIRDVSGSVPVSISVSVSVSVSGLGLVMFRSLGRTLRATDWPLTVVADLPGTTRASGALRVKDFLLDTILLSEFCVELVATVHLKQIRTREEALDELKRRRKATLARADSAEKKLNKMGPEHKNLAQQTDILNQLQAQIRGMDGEIMNEEAALGDFKRTSARALMGLKFGGLMECCEKGCVVAEEISEEQTTPGMSRAMYLGHQRTEQRVAEAERCVAEIVFSALPPSAPNTNAQPRLNLTTTGLADGESGRIDFNNYDAGSMQMQNTGISSINMQNTGIGSVNMQNTGTSGVGSQYQYDAPPDMPPNTNSGFLPPPDVGGGLLDAPSMGGTSPGGSSFGSPGGTYSSASAPGGYTPYPAPYAPAAPGGPYAPPSSAPGGTQAEADQTQGGDGTLSSMGGGPEGPGGGRFATFPVRGRGYSLRDGESGAGSGFSQQGGTEAPPSLGATRRQDTSGSDFMAAVLDAGEFGARRGQSGGSQFSLAGGSTFTGLTKQQEREREFVEAQRRREEEQEPAPEYEPYEPNTTSHSQVFEYPGAMPPGPPPGAAAAVVGSVWAAGDNNNSTNNNTSPTRTSGPGSGIRAPNSNLAVEEGGGDRQSTLSDDIGLAYMNMGNDDHDDAPVEGEGEKERQARLSKHVRFGKETEFGEAPAEPQYMKRQESTSSLGTGRSRRVPPPTFDPIEDERALNAAAAREVSRELDALNFSPPPVPPPQVQVQNEGNWEFATPPQQQPPSPPRTSPQNQYAPPPRSPPQNQYSSPASPPPPNREPSPLIPPAAPFSRKATLDNVDRDRLPPGAGHQSTPSWDAPAPAPAPCAARAVRPWTSHHAVLGHLPRTARGPRRRQPRLPAYRLTPPPGARTISAAAFRRPQKTASGDIADTSPLALKKRLPASPYPQARTGSALRETSPQPPPQQQQQQQTPQDDDAFDYISAYTNGGRDSQAFHDDGSPMEANFDYGRLGKVEVVGGTPKSPGYSEGRFATDLDGGIR</sequence>
<feature type="compositionally biased region" description="Low complexity" evidence="2">
    <location>
        <begin position="640"/>
        <end position="668"/>
    </location>
</feature>
<evidence type="ECO:0000256" key="2">
    <source>
        <dbReference type="SAM" id="MobiDB-lite"/>
    </source>
</evidence>
<feature type="coiled-coil region" evidence="1">
    <location>
        <begin position="181"/>
        <end position="246"/>
    </location>
</feature>
<dbReference type="PANTHER" id="PTHR31962:SF6">
    <property type="entry name" value="EISOSOME COMPONENT PIL1-DOMAIN-CONTAINING PROTEIN"/>
    <property type="match status" value="1"/>
</dbReference>
<feature type="compositionally biased region" description="Acidic residues" evidence="2">
    <location>
        <begin position="605"/>
        <end position="614"/>
    </location>
</feature>
<dbReference type="AlphaFoldDB" id="A0A8H6YZ87"/>
<evidence type="ECO:0000256" key="1">
    <source>
        <dbReference type="SAM" id="Coils"/>
    </source>
</evidence>
<dbReference type="InterPro" id="IPR027267">
    <property type="entry name" value="AH/BAR_dom_sf"/>
</dbReference>
<accession>A0A8H6YZ87</accession>
<keyword evidence="4" id="KW-1185">Reference proteome</keyword>
<dbReference type="PANTHER" id="PTHR31962">
    <property type="entry name" value="SPHINGOLIPID LONG CHAIN BASE-RESPONSIVE PROTEIN PIL1"/>
    <property type="match status" value="1"/>
</dbReference>